<dbReference type="GO" id="GO:0005829">
    <property type="term" value="C:cytosol"/>
    <property type="evidence" value="ECO:0007669"/>
    <property type="project" value="TreeGrafter"/>
</dbReference>
<comment type="catalytic activity">
    <reaction evidence="1">
        <text>S-ubiquitinyl-[E2 ubiquitin-conjugating enzyme]-L-cysteine + [acceptor protein]-L-lysine = [E2 ubiquitin-conjugating enzyme]-L-cysteine + N(6)-ubiquitinyl-[acceptor protein]-L-lysine.</text>
        <dbReference type="EC" id="2.3.2.26"/>
    </reaction>
</comment>
<name>A0AAV1JI15_9NEOP</name>
<keyword evidence="10" id="KW-1185">Reference proteome</keyword>
<dbReference type="GO" id="GO:0051865">
    <property type="term" value="P:protein autoubiquitination"/>
    <property type="evidence" value="ECO:0007669"/>
    <property type="project" value="TreeGrafter"/>
</dbReference>
<dbReference type="Pfam" id="PF09814">
    <property type="entry name" value="HECT_2"/>
    <property type="match status" value="1"/>
</dbReference>
<dbReference type="GO" id="GO:0043161">
    <property type="term" value="P:proteasome-mediated ubiquitin-dependent protein catabolic process"/>
    <property type="evidence" value="ECO:0007669"/>
    <property type="project" value="TreeGrafter"/>
</dbReference>
<dbReference type="EMBL" id="CAVLEF010000011">
    <property type="protein sequence ID" value="CAK1549114.1"/>
    <property type="molecule type" value="Genomic_DNA"/>
</dbReference>
<dbReference type="GO" id="GO:0000209">
    <property type="term" value="P:protein polyubiquitination"/>
    <property type="evidence" value="ECO:0007669"/>
    <property type="project" value="TreeGrafter"/>
</dbReference>
<dbReference type="GO" id="GO:0006513">
    <property type="term" value="P:protein monoubiquitination"/>
    <property type="evidence" value="ECO:0007669"/>
    <property type="project" value="TreeGrafter"/>
</dbReference>
<dbReference type="EC" id="2.3.2.26" evidence="2"/>
<sequence length="411" mass="47590">MLVKNILVELRSRLRSCNVYMTTNIDFSKNCNLKISIQADCIVLNYYNDGFKRSDSLSSIESLSDYSDDESDLSCKIPIEEFCYIIPNSMSCLKVDKNTISFRILTEPKNGGGFYSEYVSTNRIENKQQMNNMKINLISNENVKIACANCLNIISNNIVKFDRVLELPTSNLDMSEWFCHGHGHGDTSDPVVLKPNKLDFLYRLTFFVINNNTLSEKTNKFNSRREIYHCNRCLAWLGLKKKDTVQLYNCEVKILQNSIENYAFTHKNSTDNISIDDFIYTIENMMNEFNLGMQYTIMYKIVLECSFSATNKQYLLIWIMDKELQVLRNSDESILNDKIKLHSTVLTKILYKIETTLNDEVETWLADPSVISTDISKGMFLSGIDHLQKMSLKVPEMFRFTNGYCVSYLKM</sequence>
<dbReference type="GO" id="GO:0005634">
    <property type="term" value="C:nucleus"/>
    <property type="evidence" value="ECO:0007669"/>
    <property type="project" value="TreeGrafter"/>
</dbReference>
<proteinExistence type="predicted"/>
<dbReference type="AlphaFoldDB" id="A0AAV1JI15"/>
<dbReference type="GO" id="GO:0000151">
    <property type="term" value="C:ubiquitin ligase complex"/>
    <property type="evidence" value="ECO:0007669"/>
    <property type="project" value="TreeGrafter"/>
</dbReference>
<dbReference type="GO" id="GO:0061630">
    <property type="term" value="F:ubiquitin protein ligase activity"/>
    <property type="evidence" value="ECO:0007669"/>
    <property type="project" value="UniProtKB-EC"/>
</dbReference>
<reference evidence="9 10" key="1">
    <citation type="submission" date="2023-11" db="EMBL/GenBank/DDBJ databases">
        <authorList>
            <person name="Okamura Y."/>
        </authorList>
    </citation>
    <scope>NUCLEOTIDE SEQUENCE [LARGE SCALE GENOMIC DNA]</scope>
</reference>
<dbReference type="GO" id="GO:0031624">
    <property type="term" value="F:ubiquitin conjugating enzyme binding"/>
    <property type="evidence" value="ECO:0007669"/>
    <property type="project" value="TreeGrafter"/>
</dbReference>
<dbReference type="PANTHER" id="PTHR31531">
    <property type="entry name" value="E3 UBIQUITIN-PROTEIN LIGASE E3D FAMILY MEMBER"/>
    <property type="match status" value="1"/>
</dbReference>
<dbReference type="InterPro" id="IPR019193">
    <property type="entry name" value="UBQ-conj_enz_E2-bd_prot"/>
</dbReference>
<evidence type="ECO:0000256" key="7">
    <source>
        <dbReference type="ARBA" id="ARBA00053831"/>
    </source>
</evidence>
<organism evidence="9 10">
    <name type="scientific">Leptosia nina</name>
    <dbReference type="NCBI Taxonomy" id="320188"/>
    <lineage>
        <taxon>Eukaryota</taxon>
        <taxon>Metazoa</taxon>
        <taxon>Ecdysozoa</taxon>
        <taxon>Arthropoda</taxon>
        <taxon>Hexapoda</taxon>
        <taxon>Insecta</taxon>
        <taxon>Pterygota</taxon>
        <taxon>Neoptera</taxon>
        <taxon>Endopterygota</taxon>
        <taxon>Lepidoptera</taxon>
        <taxon>Glossata</taxon>
        <taxon>Ditrysia</taxon>
        <taxon>Papilionoidea</taxon>
        <taxon>Pieridae</taxon>
        <taxon>Pierinae</taxon>
        <taxon>Leptosia</taxon>
    </lineage>
</organism>
<evidence type="ECO:0000256" key="5">
    <source>
        <dbReference type="ARBA" id="ARBA00032234"/>
    </source>
</evidence>
<evidence type="ECO:0000313" key="9">
    <source>
        <dbReference type="EMBL" id="CAK1549114.1"/>
    </source>
</evidence>
<evidence type="ECO:0000256" key="6">
    <source>
        <dbReference type="ARBA" id="ARBA00032298"/>
    </source>
</evidence>
<accession>A0AAV1JI15</accession>
<comment type="caution">
    <text evidence="9">The sequence shown here is derived from an EMBL/GenBank/DDBJ whole genome shotgun (WGS) entry which is preliminary data.</text>
</comment>
<evidence type="ECO:0000256" key="8">
    <source>
        <dbReference type="ARBA" id="ARBA00064185"/>
    </source>
</evidence>
<gene>
    <name evidence="9" type="ORF">LNINA_LOCUS8444</name>
</gene>
<evidence type="ECO:0000256" key="2">
    <source>
        <dbReference type="ARBA" id="ARBA00012485"/>
    </source>
</evidence>
<dbReference type="GO" id="GO:0030332">
    <property type="term" value="F:cyclin binding"/>
    <property type="evidence" value="ECO:0007669"/>
    <property type="project" value="TreeGrafter"/>
</dbReference>
<comment type="subunit">
    <text evidence="8">Interacts with UBE2C/UbcH10 (E2 ubiquitin-conjugating enzyme). In vitro, interacts with cyclin-B.</text>
</comment>
<protein>
    <recommendedName>
        <fullName evidence="3">E3 ubiquitin-protein ligase E3D</fullName>
        <ecNumber evidence="2">2.3.2.26</ecNumber>
    </recommendedName>
    <alternativeName>
        <fullName evidence="6">HECT-type E3 ubiquitin transferase E3D</fullName>
    </alternativeName>
    <alternativeName>
        <fullName evidence="5">UbcH10-binding protein with a HECT-like domain</fullName>
    </alternativeName>
    <alternativeName>
        <fullName evidence="4">Ubiquitin-conjugating enzyme E2C-binding protein</fullName>
    </alternativeName>
</protein>
<evidence type="ECO:0000256" key="1">
    <source>
        <dbReference type="ARBA" id="ARBA00000885"/>
    </source>
</evidence>
<evidence type="ECO:0000256" key="3">
    <source>
        <dbReference type="ARBA" id="ARBA00013646"/>
    </source>
</evidence>
<dbReference type="PANTHER" id="PTHR31531:SF2">
    <property type="entry name" value="E3 UBIQUITIN-PROTEIN LIGASE E3D"/>
    <property type="match status" value="1"/>
</dbReference>
<dbReference type="Proteomes" id="UP001497472">
    <property type="component" value="Unassembled WGS sequence"/>
</dbReference>
<evidence type="ECO:0000256" key="4">
    <source>
        <dbReference type="ARBA" id="ARBA00029737"/>
    </source>
</evidence>
<comment type="function">
    <text evidence="7">E3 ubiquitin-protein ligase which accepts ubiquitin from specific E2 ubiquitin-conjugating enzymes, and transfers it to substrates, generally promoting their degradation by the proteasome. Independently of its E3 ubiquitin-protein ligase activity, acts as an inhibitor of CPSF3 endonuclease activity by blocking CPSF3 active site.</text>
</comment>
<evidence type="ECO:0000313" key="10">
    <source>
        <dbReference type="Proteomes" id="UP001497472"/>
    </source>
</evidence>